<feature type="domain" description="Major facilitator superfamily (MFS) profile" evidence="8">
    <location>
        <begin position="17"/>
        <end position="397"/>
    </location>
</feature>
<keyword evidence="6 7" id="KW-0472">Membrane</keyword>
<dbReference type="GO" id="GO:0022857">
    <property type="term" value="F:transmembrane transporter activity"/>
    <property type="evidence" value="ECO:0007669"/>
    <property type="project" value="InterPro"/>
</dbReference>
<dbReference type="Gene3D" id="1.20.1250.20">
    <property type="entry name" value="MFS general substrate transporter like domains"/>
    <property type="match status" value="1"/>
</dbReference>
<comment type="subcellular location">
    <subcellularLocation>
        <location evidence="1">Cell membrane</location>
        <topology evidence="1">Multi-pass membrane protein</topology>
    </subcellularLocation>
</comment>
<evidence type="ECO:0000256" key="2">
    <source>
        <dbReference type="ARBA" id="ARBA00022448"/>
    </source>
</evidence>
<reference evidence="9 10" key="1">
    <citation type="submission" date="2018-07" db="EMBL/GenBank/DDBJ databases">
        <title>Genomic Encyclopedia of Type Strains, Phase IV (KMG-IV): sequencing the most valuable type-strain genomes for metagenomic binning, comparative biology and taxonomic classification.</title>
        <authorList>
            <person name="Goeker M."/>
        </authorList>
    </citation>
    <scope>NUCLEOTIDE SEQUENCE [LARGE SCALE GENOMIC DNA]</scope>
    <source>
        <strain evidence="9 10">DSM 16500</strain>
    </source>
</reference>
<keyword evidence="10" id="KW-1185">Reference proteome</keyword>
<dbReference type="Pfam" id="PF07690">
    <property type="entry name" value="MFS_1"/>
    <property type="match status" value="2"/>
</dbReference>
<feature type="transmembrane region" description="Helical" evidence="7">
    <location>
        <begin position="142"/>
        <end position="165"/>
    </location>
</feature>
<dbReference type="InterPro" id="IPR011701">
    <property type="entry name" value="MFS"/>
</dbReference>
<dbReference type="PANTHER" id="PTHR23517">
    <property type="entry name" value="RESISTANCE PROTEIN MDTM, PUTATIVE-RELATED-RELATED"/>
    <property type="match status" value="1"/>
</dbReference>
<keyword evidence="4 7" id="KW-0812">Transmembrane</keyword>
<evidence type="ECO:0000256" key="5">
    <source>
        <dbReference type="ARBA" id="ARBA00022989"/>
    </source>
</evidence>
<feature type="transmembrane region" description="Helical" evidence="7">
    <location>
        <begin position="177"/>
        <end position="196"/>
    </location>
</feature>
<dbReference type="AlphaFoldDB" id="A0A370H3Q1"/>
<dbReference type="InterPro" id="IPR036259">
    <property type="entry name" value="MFS_trans_sf"/>
</dbReference>
<gene>
    <name evidence="9" type="ORF">C8D86_102112</name>
</gene>
<feature type="transmembrane region" description="Helical" evidence="7">
    <location>
        <begin position="48"/>
        <end position="67"/>
    </location>
</feature>
<comment type="caution">
    <text evidence="9">The sequence shown here is derived from an EMBL/GenBank/DDBJ whole genome shotgun (WGS) entry which is preliminary data.</text>
</comment>
<protein>
    <submittedName>
        <fullName evidence="9">Putative MFS family arabinose efflux permease</fullName>
    </submittedName>
</protein>
<dbReference type="Proteomes" id="UP000254720">
    <property type="component" value="Unassembled WGS sequence"/>
</dbReference>
<dbReference type="PROSITE" id="PS50850">
    <property type="entry name" value="MFS"/>
    <property type="match status" value="1"/>
</dbReference>
<dbReference type="SUPFAM" id="SSF103473">
    <property type="entry name" value="MFS general substrate transporter"/>
    <property type="match status" value="1"/>
</dbReference>
<evidence type="ECO:0000313" key="9">
    <source>
        <dbReference type="EMBL" id="RDI48683.1"/>
    </source>
</evidence>
<keyword evidence="2" id="KW-0813">Transport</keyword>
<evidence type="ECO:0000256" key="7">
    <source>
        <dbReference type="SAM" id="Phobius"/>
    </source>
</evidence>
<evidence type="ECO:0000256" key="1">
    <source>
        <dbReference type="ARBA" id="ARBA00004651"/>
    </source>
</evidence>
<feature type="transmembrane region" description="Helical" evidence="7">
    <location>
        <begin position="285"/>
        <end position="303"/>
    </location>
</feature>
<feature type="transmembrane region" description="Helical" evidence="7">
    <location>
        <begin position="372"/>
        <end position="392"/>
    </location>
</feature>
<organism evidence="9 10">
    <name type="scientific">Aquicella lusitana</name>
    <dbReference type="NCBI Taxonomy" id="254246"/>
    <lineage>
        <taxon>Bacteria</taxon>
        <taxon>Pseudomonadati</taxon>
        <taxon>Pseudomonadota</taxon>
        <taxon>Gammaproteobacteria</taxon>
        <taxon>Legionellales</taxon>
        <taxon>Coxiellaceae</taxon>
        <taxon>Aquicella</taxon>
    </lineage>
</organism>
<feature type="transmembrane region" description="Helical" evidence="7">
    <location>
        <begin position="20"/>
        <end position="42"/>
    </location>
</feature>
<name>A0A370H3Q1_9COXI</name>
<feature type="transmembrane region" description="Helical" evidence="7">
    <location>
        <begin position="104"/>
        <end position="121"/>
    </location>
</feature>
<keyword evidence="5 7" id="KW-1133">Transmembrane helix</keyword>
<dbReference type="RefSeq" id="WP_114833487.1">
    <property type="nucleotide sequence ID" value="NZ_LR699114.1"/>
</dbReference>
<feature type="transmembrane region" description="Helical" evidence="7">
    <location>
        <begin position="217"/>
        <end position="234"/>
    </location>
</feature>
<sequence length="412" mass="45301">MNLYRAAFLHIKTFPSAFWVVLSATLMNQIGNMGIVFLVLYLNQHLGFSLSQASIAFAVFSGSMLVAGMVSGGLIDQSGALRVMIGALCANGLTLLLFPLTHTYSAILFMCLIWGTLYGLYRPASQTFVSQLSAPGIHKLTFSLYRLTINLGMSIGPALGGYLAYHSFAAIYVANGFANLLASLILIAGLAHSGWLDKHAAARQKLSLNIRWLKYDPLLRLFVIGMIPVSMVFFQHESTLAVFLKRDLGFSLSFYGLLFTLNTFIIVFCELPLNVATMNWPYRINFLLGSLLITAGFAGLYFATREWHIILLTVIWTAGEMILYPAASSYIADIAPSAHRGSYMSLYSTCSNLGILLGPWAGAIVMEKTGAQGLWIACGIWGMLSMIIFNYLRESKQLGDNDVSWRTDADTH</sequence>
<evidence type="ECO:0000256" key="3">
    <source>
        <dbReference type="ARBA" id="ARBA00022475"/>
    </source>
</evidence>
<feature type="transmembrane region" description="Helical" evidence="7">
    <location>
        <begin position="254"/>
        <end position="273"/>
    </location>
</feature>
<dbReference type="InterPro" id="IPR050171">
    <property type="entry name" value="MFS_Transporters"/>
</dbReference>
<feature type="transmembrane region" description="Helical" evidence="7">
    <location>
        <begin position="79"/>
        <end position="98"/>
    </location>
</feature>
<proteinExistence type="predicted"/>
<feature type="transmembrane region" description="Helical" evidence="7">
    <location>
        <begin position="344"/>
        <end position="366"/>
    </location>
</feature>
<dbReference type="PANTHER" id="PTHR23517:SF3">
    <property type="entry name" value="INTEGRAL MEMBRANE TRANSPORT PROTEIN"/>
    <property type="match status" value="1"/>
</dbReference>
<evidence type="ECO:0000313" key="10">
    <source>
        <dbReference type="Proteomes" id="UP000254720"/>
    </source>
</evidence>
<dbReference type="OrthoDB" id="5651057at2"/>
<dbReference type="EMBL" id="QQAX01000002">
    <property type="protein sequence ID" value="RDI48683.1"/>
    <property type="molecule type" value="Genomic_DNA"/>
</dbReference>
<accession>A0A370H3Q1</accession>
<keyword evidence="3" id="KW-1003">Cell membrane</keyword>
<feature type="transmembrane region" description="Helical" evidence="7">
    <location>
        <begin position="309"/>
        <end position="332"/>
    </location>
</feature>
<evidence type="ECO:0000256" key="4">
    <source>
        <dbReference type="ARBA" id="ARBA00022692"/>
    </source>
</evidence>
<dbReference type="InterPro" id="IPR020846">
    <property type="entry name" value="MFS_dom"/>
</dbReference>
<evidence type="ECO:0000259" key="8">
    <source>
        <dbReference type="PROSITE" id="PS50850"/>
    </source>
</evidence>
<evidence type="ECO:0000256" key="6">
    <source>
        <dbReference type="ARBA" id="ARBA00023136"/>
    </source>
</evidence>
<dbReference type="GO" id="GO:0005886">
    <property type="term" value="C:plasma membrane"/>
    <property type="evidence" value="ECO:0007669"/>
    <property type="project" value="UniProtKB-SubCell"/>
</dbReference>